<protein>
    <submittedName>
        <fullName evidence="2">Uncharacterized protein</fullName>
    </submittedName>
</protein>
<keyword evidence="1" id="KW-0472">Membrane</keyword>
<proteinExistence type="predicted"/>
<sequence>MQKHDKFRWVYAFLDLWLNVSPFLLLGGRKSLMNARIGEAGVLMPGGLVALWVACLNHPLQDLMQAGAGLTLGSSMIAAPLALGLGESSMAVWNAQVSGSVFVLGAVLELYCHWVGHNAQ</sequence>
<dbReference type="KEGG" id="lmd:METH_17710"/>
<accession>V9VWZ6</accession>
<dbReference type="STRING" id="999552.METH_17710"/>
<evidence type="ECO:0000256" key="1">
    <source>
        <dbReference type="SAM" id="Phobius"/>
    </source>
</evidence>
<name>V9VWZ6_9RHOB</name>
<dbReference type="EMBL" id="CP006773">
    <property type="protein sequence ID" value="AHD03256.1"/>
    <property type="molecule type" value="Genomic_DNA"/>
</dbReference>
<evidence type="ECO:0000313" key="2">
    <source>
        <dbReference type="EMBL" id="AHD03256.1"/>
    </source>
</evidence>
<gene>
    <name evidence="2" type="ORF">METH_17710</name>
</gene>
<dbReference type="PATRIC" id="fig|999552.6.peg.3518"/>
<reference evidence="2 3" key="1">
    <citation type="submission" date="2013-09" db="EMBL/GenBank/DDBJ databases">
        <authorList>
            <consortium name="DOE Joint Genome Institute"/>
            <person name="Klenk H.-P."/>
            <person name="Huntemann M."/>
            <person name="Han J."/>
            <person name="Chen A."/>
            <person name="Kyrpides N."/>
            <person name="Mavromatis K."/>
            <person name="Markowitz V."/>
            <person name="Palaniappan K."/>
            <person name="Ivanova N."/>
            <person name="Schaumberg A."/>
            <person name="Pati A."/>
            <person name="Liolios K."/>
            <person name="Nordberg H.P."/>
            <person name="Cantor M.N."/>
            <person name="Hua S.X."/>
            <person name="Woyke T."/>
        </authorList>
    </citation>
    <scope>NUCLEOTIDE SEQUENCE [LARGE SCALE GENOMIC DNA]</scope>
    <source>
        <strain evidence="2 3">DSM 14336</strain>
    </source>
</reference>
<keyword evidence="3" id="KW-1185">Reference proteome</keyword>
<evidence type="ECO:0000313" key="3">
    <source>
        <dbReference type="Proteomes" id="UP000018780"/>
    </source>
</evidence>
<organism evidence="2 3">
    <name type="scientific">Leisingera methylohalidivorans DSM 14336</name>
    <dbReference type="NCBI Taxonomy" id="999552"/>
    <lineage>
        <taxon>Bacteria</taxon>
        <taxon>Pseudomonadati</taxon>
        <taxon>Pseudomonadota</taxon>
        <taxon>Alphaproteobacteria</taxon>
        <taxon>Rhodobacterales</taxon>
        <taxon>Roseobacteraceae</taxon>
        <taxon>Leisingera</taxon>
    </lineage>
</organism>
<feature type="transmembrane region" description="Helical" evidence="1">
    <location>
        <begin position="66"/>
        <end position="85"/>
    </location>
</feature>
<dbReference type="AlphaFoldDB" id="V9VWZ6"/>
<feature type="transmembrane region" description="Helical" evidence="1">
    <location>
        <begin position="6"/>
        <end position="28"/>
    </location>
</feature>
<dbReference type="OrthoDB" id="7871566at2"/>
<keyword evidence="1" id="KW-0812">Transmembrane</keyword>
<keyword evidence="1" id="KW-1133">Transmembrane helix</keyword>
<feature type="transmembrane region" description="Helical" evidence="1">
    <location>
        <begin position="40"/>
        <end position="60"/>
    </location>
</feature>
<dbReference type="Proteomes" id="UP000018780">
    <property type="component" value="Chromosome"/>
</dbReference>
<dbReference type="RefSeq" id="WP_024091698.1">
    <property type="nucleotide sequence ID" value="NC_023135.1"/>
</dbReference>
<feature type="transmembrane region" description="Helical" evidence="1">
    <location>
        <begin position="97"/>
        <end position="116"/>
    </location>
</feature>
<dbReference type="HOGENOM" id="CLU_2046766_0_0_5"/>